<dbReference type="InterPro" id="IPR035965">
    <property type="entry name" value="PAS-like_dom_sf"/>
</dbReference>
<feature type="domain" description="PAC" evidence="2">
    <location>
        <begin position="301"/>
        <end position="354"/>
    </location>
</feature>
<dbReference type="PANTHER" id="PTHR44757">
    <property type="entry name" value="DIGUANYLATE CYCLASE DGCP"/>
    <property type="match status" value="1"/>
</dbReference>
<dbReference type="CDD" id="cd01949">
    <property type="entry name" value="GGDEF"/>
    <property type="match status" value="1"/>
</dbReference>
<feature type="transmembrane region" description="Helical" evidence="1">
    <location>
        <begin position="81"/>
        <end position="100"/>
    </location>
</feature>
<dbReference type="RefSeq" id="WP_249831054.1">
    <property type="nucleotide sequence ID" value="NZ_JAMGBE010000002.1"/>
</dbReference>
<dbReference type="Gene3D" id="3.30.450.20">
    <property type="entry name" value="PAS domain"/>
    <property type="match status" value="1"/>
</dbReference>
<dbReference type="InterPro" id="IPR000014">
    <property type="entry name" value="PAS"/>
</dbReference>
<dbReference type="InterPro" id="IPR000700">
    <property type="entry name" value="PAS-assoc_C"/>
</dbReference>
<dbReference type="InterPro" id="IPR043128">
    <property type="entry name" value="Rev_trsase/Diguanyl_cyclase"/>
</dbReference>
<dbReference type="PROSITE" id="PS50883">
    <property type="entry name" value="EAL"/>
    <property type="match status" value="1"/>
</dbReference>
<dbReference type="Gene3D" id="3.20.20.450">
    <property type="entry name" value="EAL domain"/>
    <property type="match status" value="1"/>
</dbReference>
<evidence type="ECO:0000256" key="1">
    <source>
        <dbReference type="SAM" id="Phobius"/>
    </source>
</evidence>
<dbReference type="CDD" id="cd00130">
    <property type="entry name" value="PAS"/>
    <property type="match status" value="1"/>
</dbReference>
<dbReference type="Pfam" id="PF08448">
    <property type="entry name" value="PAS_4"/>
    <property type="match status" value="1"/>
</dbReference>
<proteinExistence type="predicted"/>
<feature type="domain" description="GGDEF" evidence="4">
    <location>
        <begin position="386"/>
        <end position="519"/>
    </location>
</feature>
<feature type="transmembrane region" description="Helical" evidence="1">
    <location>
        <begin position="142"/>
        <end position="160"/>
    </location>
</feature>
<dbReference type="SMART" id="SM00267">
    <property type="entry name" value="GGDEF"/>
    <property type="match status" value="1"/>
</dbReference>
<dbReference type="NCBIfam" id="TIGR00254">
    <property type="entry name" value="GGDEF"/>
    <property type="match status" value="1"/>
</dbReference>
<dbReference type="InterPro" id="IPR000160">
    <property type="entry name" value="GGDEF_dom"/>
</dbReference>
<evidence type="ECO:0000259" key="2">
    <source>
        <dbReference type="PROSITE" id="PS50113"/>
    </source>
</evidence>
<organism evidence="5 6">
    <name type="scientific">Sphingomonas hankyongi</name>
    <dbReference type="NCBI Taxonomy" id="2908209"/>
    <lineage>
        <taxon>Bacteria</taxon>
        <taxon>Pseudomonadati</taxon>
        <taxon>Pseudomonadota</taxon>
        <taxon>Alphaproteobacteria</taxon>
        <taxon>Sphingomonadales</taxon>
        <taxon>Sphingomonadaceae</taxon>
        <taxon>Sphingomonas</taxon>
    </lineage>
</organism>
<dbReference type="SUPFAM" id="SSF55073">
    <property type="entry name" value="Nucleotide cyclase"/>
    <property type="match status" value="1"/>
</dbReference>
<evidence type="ECO:0000313" key="5">
    <source>
        <dbReference type="EMBL" id="MCL6729563.1"/>
    </source>
</evidence>
<protein>
    <submittedName>
        <fullName evidence="5">EAL domain-containing protein</fullName>
    </submittedName>
</protein>
<dbReference type="InterPro" id="IPR029787">
    <property type="entry name" value="Nucleotide_cyclase"/>
</dbReference>
<keyword evidence="6" id="KW-1185">Reference proteome</keyword>
<feature type="transmembrane region" description="Helical" evidence="1">
    <location>
        <begin position="167"/>
        <end position="188"/>
    </location>
</feature>
<sequence>MRRSRFVSSVQTAEAAKPSLWEALWFDLRSPETSDDVALSEWRIGGLDHVAFLLGVTHLLVAITSAVLSPSLSYAQSLDNPLIPSVLVVVLDVMAASALLTRDRFNLAPHTIVRCLCLYIALVGLAWTWFGHAVADDRYVTAIAAGPIALCAGIAMGAIVSINSPPLAVVNAIVSAIAAIMLASSPLVPIGVEIIALVLVCYSVANASGFIATGRKRLSLEAHARKAQHFVDEFENSGRGWFWETDSLGTLSYVSRQLADDFQCEPEELLGRKFTDLLSVDKGTDALEEGKTLGFHLSARFPFSDVVVRPASDEDVHWSLSGNPVFDERGRFLGFRGIGTDLTEQRKSEREITRLARFDSLTGLPNRAMMRQTLEEALRNAAHRQKGCAMFLIDLDRFKNVNDTLGHPIGDALLRQVSERLKSVMGNHGQVGRLGGDEFQAVLPGTVDIGLLESLARTLIEQVSRPYMIEGHKVTIGASVGVAIGDPGRACADALVRNADLALYAAKAAGRGKHCFYESSMHSEAAERQLLENDLRQAIERGELSVHYQPIVRTAGEEISGFEALVRWQHPTRGAISPAKFIPLAEEAGLIGSIGEWVLTTALQEAAHWPDHVRIAVNLSPLQFNDPGVTQMVSRHLTETGVRAERLELEITEGVFLAEGDTTDETFAKLKQIGVRLSLDDFGTGYSSLGYLKKAPFDKIKIDQSFVRGASSSTNRNAAIIRAIVTLAETLGMDTCAEGVETHDDLQLIRELGVSMVQGYIFGRPSESETARSLANTVTVEADGYQCIREPRQRLMRRAVAIIDGDRTDLKLRNISSMGALAECDTPVMPGAELTIDIVGVGPVRGVVRWAHTGQFGVQFGERFDLGRLAPKKRNTNDVTMLRPWYVDQREAG</sequence>
<dbReference type="InterPro" id="IPR035919">
    <property type="entry name" value="EAL_sf"/>
</dbReference>
<dbReference type="PROSITE" id="PS50113">
    <property type="entry name" value="PAC"/>
    <property type="match status" value="1"/>
</dbReference>
<reference evidence="5" key="1">
    <citation type="submission" date="2022-05" db="EMBL/GenBank/DDBJ databases">
        <authorList>
            <person name="Jo J.-H."/>
            <person name="Im W.-T."/>
        </authorList>
    </citation>
    <scope>NUCLEOTIDE SEQUENCE</scope>
    <source>
        <strain evidence="5">SE220</strain>
    </source>
</reference>
<keyword evidence="1" id="KW-1133">Transmembrane helix</keyword>
<dbReference type="PROSITE" id="PS50887">
    <property type="entry name" value="GGDEF"/>
    <property type="match status" value="1"/>
</dbReference>
<feature type="transmembrane region" description="Helical" evidence="1">
    <location>
        <begin position="112"/>
        <end position="130"/>
    </location>
</feature>
<keyword evidence="1" id="KW-0812">Transmembrane</keyword>
<dbReference type="CDD" id="cd01948">
    <property type="entry name" value="EAL"/>
    <property type="match status" value="1"/>
</dbReference>
<dbReference type="SUPFAM" id="SSF141868">
    <property type="entry name" value="EAL domain-like"/>
    <property type="match status" value="1"/>
</dbReference>
<dbReference type="EMBL" id="JAMGBE010000002">
    <property type="protein sequence ID" value="MCL6729563.1"/>
    <property type="molecule type" value="Genomic_DNA"/>
</dbReference>
<dbReference type="SMART" id="SM00052">
    <property type="entry name" value="EAL"/>
    <property type="match status" value="1"/>
</dbReference>
<dbReference type="Pfam" id="PF00990">
    <property type="entry name" value="GGDEF"/>
    <property type="match status" value="1"/>
</dbReference>
<dbReference type="Gene3D" id="3.30.70.270">
    <property type="match status" value="1"/>
</dbReference>
<dbReference type="PANTHER" id="PTHR44757:SF10">
    <property type="entry name" value="MEMBRANE PROTEIN"/>
    <property type="match status" value="1"/>
</dbReference>
<name>A0ABT0S115_9SPHN</name>
<evidence type="ECO:0000259" key="3">
    <source>
        <dbReference type="PROSITE" id="PS50883"/>
    </source>
</evidence>
<dbReference type="Proteomes" id="UP001165342">
    <property type="component" value="Unassembled WGS sequence"/>
</dbReference>
<evidence type="ECO:0000313" key="6">
    <source>
        <dbReference type="Proteomes" id="UP001165342"/>
    </source>
</evidence>
<dbReference type="InterPro" id="IPR001633">
    <property type="entry name" value="EAL_dom"/>
</dbReference>
<dbReference type="SUPFAM" id="SSF141371">
    <property type="entry name" value="PilZ domain-like"/>
    <property type="match status" value="1"/>
</dbReference>
<dbReference type="Pfam" id="PF00563">
    <property type="entry name" value="EAL"/>
    <property type="match status" value="1"/>
</dbReference>
<dbReference type="InterPro" id="IPR052155">
    <property type="entry name" value="Biofilm_reg_signaling"/>
</dbReference>
<comment type="caution">
    <text evidence="5">The sequence shown here is derived from an EMBL/GenBank/DDBJ whole genome shotgun (WGS) entry which is preliminary data.</text>
</comment>
<dbReference type="InterPro" id="IPR013656">
    <property type="entry name" value="PAS_4"/>
</dbReference>
<feature type="transmembrane region" description="Helical" evidence="1">
    <location>
        <begin position="50"/>
        <end position="69"/>
    </location>
</feature>
<gene>
    <name evidence="5" type="ORF">LZ538_05760</name>
</gene>
<evidence type="ECO:0000259" key="4">
    <source>
        <dbReference type="PROSITE" id="PS50887"/>
    </source>
</evidence>
<feature type="domain" description="EAL" evidence="3">
    <location>
        <begin position="528"/>
        <end position="779"/>
    </location>
</feature>
<accession>A0ABT0S115</accession>
<dbReference type="SUPFAM" id="SSF55785">
    <property type="entry name" value="PYP-like sensor domain (PAS domain)"/>
    <property type="match status" value="1"/>
</dbReference>
<keyword evidence="1" id="KW-0472">Membrane</keyword>